<dbReference type="AlphaFoldDB" id="A0A545AFU5"/>
<feature type="transmembrane region" description="Helical" evidence="1">
    <location>
        <begin position="137"/>
        <end position="156"/>
    </location>
</feature>
<feature type="transmembrane region" description="Helical" evidence="1">
    <location>
        <begin position="39"/>
        <end position="57"/>
    </location>
</feature>
<feature type="transmembrane region" description="Helical" evidence="1">
    <location>
        <begin position="108"/>
        <end position="125"/>
    </location>
</feature>
<comment type="caution">
    <text evidence="2">The sequence shown here is derived from an EMBL/GenBank/DDBJ whole genome shotgun (WGS) entry which is preliminary data.</text>
</comment>
<protein>
    <submittedName>
        <fullName evidence="2">Uncharacterized protein</fullName>
    </submittedName>
</protein>
<dbReference type="InParanoid" id="A0A545AFU5"/>
<reference evidence="2 3" key="1">
    <citation type="submission" date="2019-07" db="EMBL/GenBank/DDBJ databases">
        <title>Cryptosporangium phraense sp. nov., isolated from plant litter.</title>
        <authorList>
            <person name="Suriyachadkun C."/>
        </authorList>
    </citation>
    <scope>NUCLEOTIDE SEQUENCE [LARGE SCALE GENOMIC DNA]</scope>
    <source>
        <strain evidence="2 3">A-T 5661</strain>
    </source>
</reference>
<feature type="transmembrane region" description="Helical" evidence="1">
    <location>
        <begin position="168"/>
        <end position="187"/>
    </location>
</feature>
<proteinExistence type="predicted"/>
<sequence length="397" mass="41619">MAGFLLFLPFAAAIGFGASWAAFAWRLDREANPLISEIALSRTVVGFAFVVAVSLPYRATDDTVDDVVGKFDESVVVALAVMGVSFAVLYVAVVGTAGDRMREEMGPVLWRAGTAVAGFFVWWFSAQQLRLSSNAGWPLIWVAATVFFFSSLWFIARYWFGINRVHPLLGPAVTAITTVVLSVRELGFEGPPAGFPVRIWLLINVGGLGTALSVCAWEFLETVVAERRDLSWVPRTIAIVGAIGTVAAVGLVVSGAVERAACGSLVRCTPEPEDGGTAGETTVVTVPMLGGVDLDARPPAVASIADPAVDLAYDNSYALGSRLHPTTGRASLWTGAAAPGPDDCVALLRSSPGLGSAGVVPQPGLVLCVGTPGGAVTRVLVRRAAYDGVALETTVWR</sequence>
<name>A0A545AFU5_9ACTN</name>
<dbReference type="EMBL" id="VIRS01000045">
    <property type="protein sequence ID" value="TQS40207.1"/>
    <property type="molecule type" value="Genomic_DNA"/>
</dbReference>
<keyword evidence="1" id="KW-0812">Transmembrane</keyword>
<evidence type="ECO:0000313" key="2">
    <source>
        <dbReference type="EMBL" id="TQS40207.1"/>
    </source>
</evidence>
<feature type="transmembrane region" description="Helical" evidence="1">
    <location>
        <begin position="199"/>
        <end position="220"/>
    </location>
</feature>
<organism evidence="2 3">
    <name type="scientific">Cryptosporangium phraense</name>
    <dbReference type="NCBI Taxonomy" id="2593070"/>
    <lineage>
        <taxon>Bacteria</taxon>
        <taxon>Bacillati</taxon>
        <taxon>Actinomycetota</taxon>
        <taxon>Actinomycetes</taxon>
        <taxon>Cryptosporangiales</taxon>
        <taxon>Cryptosporangiaceae</taxon>
        <taxon>Cryptosporangium</taxon>
    </lineage>
</organism>
<evidence type="ECO:0000313" key="3">
    <source>
        <dbReference type="Proteomes" id="UP000317982"/>
    </source>
</evidence>
<gene>
    <name evidence="2" type="ORF">FL583_35900</name>
</gene>
<accession>A0A545AFU5</accession>
<evidence type="ECO:0000256" key="1">
    <source>
        <dbReference type="SAM" id="Phobius"/>
    </source>
</evidence>
<keyword evidence="1" id="KW-0472">Membrane</keyword>
<dbReference type="Proteomes" id="UP000317982">
    <property type="component" value="Unassembled WGS sequence"/>
</dbReference>
<feature type="transmembrane region" description="Helical" evidence="1">
    <location>
        <begin position="6"/>
        <end position="27"/>
    </location>
</feature>
<feature type="transmembrane region" description="Helical" evidence="1">
    <location>
        <begin position="232"/>
        <end position="257"/>
    </location>
</feature>
<feature type="transmembrane region" description="Helical" evidence="1">
    <location>
        <begin position="77"/>
        <end position="96"/>
    </location>
</feature>
<keyword evidence="1" id="KW-1133">Transmembrane helix</keyword>
<dbReference type="RefSeq" id="WP_142709362.1">
    <property type="nucleotide sequence ID" value="NZ_VIRS01000045.1"/>
</dbReference>
<keyword evidence="3" id="KW-1185">Reference proteome</keyword>